<keyword evidence="1" id="KW-0472">Membrane</keyword>
<reference evidence="2 3" key="1">
    <citation type="submission" date="2020-08" db="EMBL/GenBank/DDBJ databases">
        <title>Genomic Encyclopedia of Type Strains, Phase III (KMG-III): the genomes of soil and plant-associated and newly described type strains.</title>
        <authorList>
            <person name="Whitman W."/>
        </authorList>
    </citation>
    <scope>NUCLEOTIDE SEQUENCE [LARGE SCALE GENOMIC DNA]</scope>
    <source>
        <strain evidence="2 3">CECT 8356</strain>
    </source>
</reference>
<proteinExistence type="predicted"/>
<evidence type="ECO:0000313" key="2">
    <source>
        <dbReference type="EMBL" id="MBB3159028.1"/>
    </source>
</evidence>
<organism evidence="2 3">
    <name type="scientific">Microbacterium proteolyticum</name>
    <dbReference type="NCBI Taxonomy" id="1572644"/>
    <lineage>
        <taxon>Bacteria</taxon>
        <taxon>Bacillati</taxon>
        <taxon>Actinomycetota</taxon>
        <taxon>Actinomycetes</taxon>
        <taxon>Micrococcales</taxon>
        <taxon>Microbacteriaceae</taxon>
        <taxon>Microbacterium</taxon>
    </lineage>
</organism>
<dbReference type="EMBL" id="JACHXY010000003">
    <property type="protein sequence ID" value="MBB3159028.1"/>
    <property type="molecule type" value="Genomic_DNA"/>
</dbReference>
<dbReference type="AlphaFoldDB" id="A0A7W5CJW4"/>
<accession>A0A7W5CJW4</accession>
<keyword evidence="1" id="KW-1133">Transmembrane helix</keyword>
<protein>
    <submittedName>
        <fullName evidence="2">Pilus assembly protein TadC</fullName>
    </submittedName>
</protein>
<evidence type="ECO:0000313" key="3">
    <source>
        <dbReference type="Proteomes" id="UP000543579"/>
    </source>
</evidence>
<gene>
    <name evidence="2" type="ORF">FHS07_002746</name>
</gene>
<evidence type="ECO:0000256" key="1">
    <source>
        <dbReference type="SAM" id="Phobius"/>
    </source>
</evidence>
<sequence length="92" mass="9706">MDTALRSRPSDDSPDDAAETVAFAHRAGVPAAELLRADAWLARQRARTSGRTAAARLSTRLLLPLGICTLPAFLLLAVAPMMLGILRSGALP</sequence>
<dbReference type="Proteomes" id="UP000543579">
    <property type="component" value="Unassembled WGS sequence"/>
</dbReference>
<name>A0A7W5CJW4_9MICO</name>
<dbReference type="RefSeq" id="WP_183420822.1">
    <property type="nucleotide sequence ID" value="NZ_JACHXY010000003.1"/>
</dbReference>
<comment type="caution">
    <text evidence="2">The sequence shown here is derived from an EMBL/GenBank/DDBJ whole genome shotgun (WGS) entry which is preliminary data.</text>
</comment>
<feature type="transmembrane region" description="Helical" evidence="1">
    <location>
        <begin position="61"/>
        <end position="86"/>
    </location>
</feature>
<keyword evidence="1" id="KW-0812">Transmembrane</keyword>